<evidence type="ECO:0000256" key="2">
    <source>
        <dbReference type="ARBA" id="ARBA00022964"/>
    </source>
</evidence>
<dbReference type="AlphaFoldDB" id="A0A1L5NWG1"/>
<keyword evidence="4" id="KW-0408">Iron</keyword>
<dbReference type="Proteomes" id="UP000184749">
    <property type="component" value="Plasmid pRgalIE4872d"/>
</dbReference>
<dbReference type="Gene3D" id="1.10.640.10">
    <property type="entry name" value="Haem peroxidase domain superfamily, animal type"/>
    <property type="match status" value="1"/>
</dbReference>
<dbReference type="Pfam" id="PF03098">
    <property type="entry name" value="An_peroxidase"/>
    <property type="match status" value="1"/>
</dbReference>
<dbReference type="InterPro" id="IPR019791">
    <property type="entry name" value="Haem_peroxidase_animal"/>
</dbReference>
<evidence type="ECO:0000256" key="3">
    <source>
        <dbReference type="ARBA" id="ARBA00023002"/>
    </source>
</evidence>
<dbReference type="RefSeq" id="WP_074072403.1">
    <property type="nucleotide sequence ID" value="NZ_CP017105.1"/>
</dbReference>
<dbReference type="PANTHER" id="PTHR11903:SF39">
    <property type="entry name" value="PROSTAGLANDIN G_H SYNTHASE 2-LIKE"/>
    <property type="match status" value="1"/>
</dbReference>
<dbReference type="PANTHER" id="PTHR11903">
    <property type="entry name" value="PROSTAGLANDIN G/H SYNTHASE"/>
    <property type="match status" value="1"/>
</dbReference>
<name>A0A1L5NWG1_9HYPH</name>
<keyword evidence="3" id="KW-0560">Oxidoreductase</keyword>
<dbReference type="GO" id="GO:0005737">
    <property type="term" value="C:cytoplasm"/>
    <property type="evidence" value="ECO:0007669"/>
    <property type="project" value="TreeGrafter"/>
</dbReference>
<dbReference type="GO" id="GO:0046872">
    <property type="term" value="F:metal ion binding"/>
    <property type="evidence" value="ECO:0007669"/>
    <property type="project" value="UniProtKB-KW"/>
</dbReference>
<dbReference type="InterPro" id="IPR010255">
    <property type="entry name" value="Haem_peroxidase_sf"/>
</dbReference>
<organism evidence="5 6">
    <name type="scientific">Rhizobium gallicum</name>
    <dbReference type="NCBI Taxonomy" id="56730"/>
    <lineage>
        <taxon>Bacteria</taxon>
        <taxon>Pseudomonadati</taxon>
        <taxon>Pseudomonadota</taxon>
        <taxon>Alphaproteobacteria</taxon>
        <taxon>Hyphomicrobiales</taxon>
        <taxon>Rhizobiaceae</taxon>
        <taxon>Rhizobium/Agrobacterium group</taxon>
        <taxon>Rhizobium</taxon>
    </lineage>
</organism>
<dbReference type="GO" id="GO:0006631">
    <property type="term" value="P:fatty acid metabolic process"/>
    <property type="evidence" value="ECO:0007669"/>
    <property type="project" value="UniProtKB-ARBA"/>
</dbReference>
<gene>
    <name evidence="5" type="ORF">IE4872_PD01690</name>
</gene>
<keyword evidence="1" id="KW-0479">Metal-binding</keyword>
<dbReference type="CDD" id="cd09816">
    <property type="entry name" value="prostaglandin_endoperoxide_synthase"/>
    <property type="match status" value="1"/>
</dbReference>
<dbReference type="PROSITE" id="PS50292">
    <property type="entry name" value="PEROXIDASE_3"/>
    <property type="match status" value="1"/>
</dbReference>
<dbReference type="PRINTS" id="PR00457">
    <property type="entry name" value="ANPEROXIDASE"/>
</dbReference>
<protein>
    <submittedName>
        <fullName evidence="5">Heme peroxidase protein</fullName>
    </submittedName>
</protein>
<dbReference type="EMBL" id="CP017105">
    <property type="protein sequence ID" value="APO72211.1"/>
    <property type="molecule type" value="Genomic_DNA"/>
</dbReference>
<keyword evidence="2" id="KW-0223">Dioxygenase</keyword>
<evidence type="ECO:0000313" key="5">
    <source>
        <dbReference type="EMBL" id="APO72211.1"/>
    </source>
</evidence>
<dbReference type="InterPro" id="IPR037120">
    <property type="entry name" value="Haem_peroxidase_sf_animal"/>
</dbReference>
<dbReference type="SUPFAM" id="SSF48113">
    <property type="entry name" value="Heme-dependent peroxidases"/>
    <property type="match status" value="1"/>
</dbReference>
<dbReference type="GO" id="GO:0020037">
    <property type="term" value="F:heme binding"/>
    <property type="evidence" value="ECO:0007669"/>
    <property type="project" value="InterPro"/>
</dbReference>
<evidence type="ECO:0000313" key="6">
    <source>
        <dbReference type="Proteomes" id="UP000184749"/>
    </source>
</evidence>
<geneLocation type="plasmid" evidence="6">
    <name>prgalie4872d</name>
</geneLocation>
<keyword evidence="5" id="KW-0575">Peroxidase</keyword>
<dbReference type="GO" id="GO:0004601">
    <property type="term" value="F:peroxidase activity"/>
    <property type="evidence" value="ECO:0007669"/>
    <property type="project" value="UniProtKB-KW"/>
</dbReference>
<dbReference type="InterPro" id="IPR050783">
    <property type="entry name" value="Oxylipin_biosynth_metab"/>
</dbReference>
<keyword evidence="5" id="KW-0614">Plasmid</keyword>
<proteinExistence type="predicted"/>
<dbReference type="GO" id="GO:0016702">
    <property type="term" value="F:oxidoreductase activity, acting on single donors with incorporation of molecular oxygen, incorporation of two atoms of oxygen"/>
    <property type="evidence" value="ECO:0007669"/>
    <property type="project" value="TreeGrafter"/>
</dbReference>
<reference evidence="5 6" key="1">
    <citation type="submission" date="2016-09" db="EMBL/GenBank/DDBJ databases">
        <title>The complete genome sequences of Rhizobium gallicum, symbiovars gallicum and phaseoli, symbionts associated to common bean (Phaseolus vulgaris).</title>
        <authorList>
            <person name="Bustos P."/>
            <person name="Santamaria R.I."/>
            <person name="Perez-Carrascal O.M."/>
            <person name="Juarez S."/>
            <person name="Lozano L."/>
            <person name="Martinez-Flores I."/>
            <person name="Martinez-Romero E."/>
            <person name="Cevallos M."/>
            <person name="Romero D."/>
            <person name="Davila G."/>
            <person name="Gonzalez V."/>
        </authorList>
    </citation>
    <scope>NUCLEOTIDE SEQUENCE [LARGE SCALE GENOMIC DNA]</scope>
    <source>
        <strain evidence="5 6">IE4872</strain>
        <plasmid evidence="6">prgalie4872d</plasmid>
    </source>
</reference>
<accession>A0A1L5NWG1</accession>
<dbReference type="GO" id="GO:0006979">
    <property type="term" value="P:response to oxidative stress"/>
    <property type="evidence" value="ECO:0007669"/>
    <property type="project" value="InterPro"/>
</dbReference>
<evidence type="ECO:0000256" key="1">
    <source>
        <dbReference type="ARBA" id="ARBA00022723"/>
    </source>
</evidence>
<sequence>MMPKRSKRCDRFTARLRIFVLQNFAPFWSLVERIPFLSRRVNALIINNACNAAKFRPHPMSTLCDYTSWQSLTDKTCLARAIPPAQANSDLPSVKETAQIFMPQDRQTECPKSTLLFPIFAQYLTDGFLRTDPHDRLKTTSNHDIDLSPLYGRTIAQTRALRMHSKQAGEKGRLKSQMIEGEEFPPDLYQPSGTGYAPDFVDEQGTHRLDLPLGIGDDWIDGEGFRRRLFAMGGDRANSTATVAMLNTLFLREHNRLAGELEHLNSEWDDDRVFETARNIVIAVFIKIVVEEYINHISSACFRLKADPAVAWAARWNKPNWMTVEFSLLYRWHSLVPQKMVWDGKLIDSSDVLLDNSRLMKAGLARAFQWAGQTRAAKLGLHNTAIFLENDLTVESRALKQNRDRCLQGYNAYRKSMGMKAVDGFDCMTGNPAWQDELRALYGSPDNVDFYVGLFAEDPGINTPMPPLLGAMVALDAFSQALNNPLLSSQVYNERTFTAAGMATIEGTTCLWDVLSRNMGSKAAPDLQAEHVRMTRSDWRRSFGSF</sequence>
<evidence type="ECO:0000256" key="4">
    <source>
        <dbReference type="ARBA" id="ARBA00023004"/>
    </source>
</evidence>
<dbReference type="OrthoDB" id="9765610at2"/>
<dbReference type="GO" id="GO:0004666">
    <property type="term" value="F:prostaglandin-endoperoxide synthase activity"/>
    <property type="evidence" value="ECO:0007669"/>
    <property type="project" value="TreeGrafter"/>
</dbReference>